<proteinExistence type="predicted"/>
<dbReference type="InParanoid" id="A0A1X2HVD8"/>
<feature type="signal peptide" evidence="1">
    <location>
        <begin position="1"/>
        <end position="20"/>
    </location>
</feature>
<organism evidence="2 3">
    <name type="scientific">Syncephalastrum racemosum</name>
    <name type="common">Filamentous fungus</name>
    <dbReference type="NCBI Taxonomy" id="13706"/>
    <lineage>
        <taxon>Eukaryota</taxon>
        <taxon>Fungi</taxon>
        <taxon>Fungi incertae sedis</taxon>
        <taxon>Mucoromycota</taxon>
        <taxon>Mucoromycotina</taxon>
        <taxon>Mucoromycetes</taxon>
        <taxon>Mucorales</taxon>
        <taxon>Syncephalastraceae</taxon>
        <taxon>Syncephalastrum</taxon>
    </lineage>
</organism>
<sequence>MQLTYIFATVAVFMAVGTNALPRVYRRSNCRSVDENTKIGDTSGLVNNLLAAGALNDNSQDSDSKVVCDDEYDYDYHYGHDDDFWGNGDHLDEII</sequence>
<dbReference type="EMBL" id="MCGN01000001">
    <property type="protein sequence ID" value="ORZ03454.1"/>
    <property type="molecule type" value="Genomic_DNA"/>
</dbReference>
<gene>
    <name evidence="2" type="ORF">BCR43DRAFT_483394</name>
</gene>
<dbReference type="Proteomes" id="UP000242180">
    <property type="component" value="Unassembled WGS sequence"/>
</dbReference>
<evidence type="ECO:0000256" key="1">
    <source>
        <dbReference type="SAM" id="SignalP"/>
    </source>
</evidence>
<dbReference type="AlphaFoldDB" id="A0A1X2HVD8"/>
<name>A0A1X2HVD8_SYNRA</name>
<accession>A0A1X2HVD8</accession>
<comment type="caution">
    <text evidence="2">The sequence shown here is derived from an EMBL/GenBank/DDBJ whole genome shotgun (WGS) entry which is preliminary data.</text>
</comment>
<reference evidence="2 3" key="1">
    <citation type="submission" date="2016-07" db="EMBL/GenBank/DDBJ databases">
        <title>Pervasive Adenine N6-methylation of Active Genes in Fungi.</title>
        <authorList>
            <consortium name="DOE Joint Genome Institute"/>
            <person name="Mondo S.J."/>
            <person name="Dannebaum R.O."/>
            <person name="Kuo R.C."/>
            <person name="Labutti K."/>
            <person name="Haridas S."/>
            <person name="Kuo A."/>
            <person name="Salamov A."/>
            <person name="Ahrendt S.R."/>
            <person name="Lipzen A."/>
            <person name="Sullivan W."/>
            <person name="Andreopoulos W.B."/>
            <person name="Clum A."/>
            <person name="Lindquist E."/>
            <person name="Daum C."/>
            <person name="Ramamoorthy G.K."/>
            <person name="Gryganskyi A."/>
            <person name="Culley D."/>
            <person name="Magnuson J.K."/>
            <person name="James T.Y."/>
            <person name="O'Malley M.A."/>
            <person name="Stajich J.E."/>
            <person name="Spatafora J.W."/>
            <person name="Visel A."/>
            <person name="Grigoriev I.V."/>
        </authorList>
    </citation>
    <scope>NUCLEOTIDE SEQUENCE [LARGE SCALE GENOMIC DNA]</scope>
    <source>
        <strain evidence="2 3">NRRL 2496</strain>
    </source>
</reference>
<keyword evidence="3" id="KW-1185">Reference proteome</keyword>
<evidence type="ECO:0000313" key="2">
    <source>
        <dbReference type="EMBL" id="ORZ03454.1"/>
    </source>
</evidence>
<keyword evidence="1" id="KW-0732">Signal</keyword>
<evidence type="ECO:0000313" key="3">
    <source>
        <dbReference type="Proteomes" id="UP000242180"/>
    </source>
</evidence>
<protein>
    <submittedName>
        <fullName evidence="2">Uncharacterized protein</fullName>
    </submittedName>
</protein>
<feature type="chain" id="PRO_5010860846" evidence="1">
    <location>
        <begin position="21"/>
        <end position="95"/>
    </location>
</feature>